<organism evidence="2">
    <name type="scientific">Rhodococcus hoagii</name>
    <name type="common">Corynebacterium equii</name>
    <dbReference type="NCBI Taxonomy" id="43767"/>
    <lineage>
        <taxon>Bacteria</taxon>
        <taxon>Bacillati</taxon>
        <taxon>Actinomycetota</taxon>
        <taxon>Actinomycetes</taxon>
        <taxon>Mycobacteriales</taxon>
        <taxon>Nocardiaceae</taxon>
        <taxon>Prescottella</taxon>
    </lineage>
</organism>
<name>A0A0F7ICX7_RHOHA</name>
<dbReference type="EMBL" id="KP851975">
    <property type="protein sequence ID" value="AKF15960.1"/>
    <property type="molecule type" value="Genomic_DNA"/>
</dbReference>
<geneLocation type="plasmid" evidence="1">
    <name>pVAPN2012</name>
</geneLocation>
<gene>
    <name evidence="1" type="ORF">pVAPN2012_0010</name>
    <name evidence="2" type="ORF">pVAPN_0010</name>
</gene>
<keyword evidence="2" id="KW-0614">Plasmid</keyword>
<sequence>MNTTTRTVEIEWTEVSHHRATVNVPPGLDLDCVDLGDALAALSDMGFTGVEREGIVVRPVEHDAAALLFDPV</sequence>
<proteinExistence type="predicted"/>
<reference evidence="2" key="1">
    <citation type="journal article" date="2015" name="Infect. Immun.">
        <title>An Invertron-Like Linear Plasmid Mediates Intracellular Survival and Virulence in Bovine Isolates of Rhodococcus equi.</title>
        <authorList>
            <person name="Valero-Rello A."/>
            <person name="Hapeshi A."/>
            <person name="Anastasi E."/>
            <person name="Alvarez S."/>
            <person name="Scortti M."/>
            <person name="Meijer W.G."/>
            <person name="MacArthur I."/>
            <person name="Vazquez-Boland J.A."/>
        </authorList>
    </citation>
    <scope>NUCLEOTIDE SEQUENCE</scope>
    <source>
        <strain evidence="2">PAM1571</strain>
        <strain evidence="1">PAM2012</strain>
        <plasmid evidence="2">pVAPN1571</plasmid>
        <plasmid evidence="1">pVAPN2012</plasmid>
    </source>
</reference>
<evidence type="ECO:0000313" key="2">
    <source>
        <dbReference type="EMBL" id="AKG90460.1"/>
    </source>
</evidence>
<accession>A0A0F7ICX7</accession>
<dbReference type="EMBL" id="KF439868">
    <property type="protein sequence ID" value="AKG90460.1"/>
    <property type="molecule type" value="Genomic_DNA"/>
</dbReference>
<dbReference type="AlphaFoldDB" id="A0A0F7ICX7"/>
<geneLocation type="plasmid" evidence="2">
    <name>pVAPN1571</name>
</geneLocation>
<evidence type="ECO:0000313" key="1">
    <source>
        <dbReference type="EMBL" id="AKF15960.1"/>
    </source>
</evidence>
<dbReference type="RefSeq" id="WP_172685813.1">
    <property type="nucleotide sequence ID" value="NZ_AP024182.1"/>
</dbReference>
<protein>
    <submittedName>
        <fullName evidence="2">Uncharacterized protein</fullName>
    </submittedName>
</protein>